<evidence type="ECO:0000313" key="20">
    <source>
        <dbReference type="Proteomes" id="UP000249447"/>
    </source>
</evidence>
<keyword evidence="20" id="KW-1185">Reference proteome</keyword>
<comment type="subcellular location">
    <subcellularLocation>
        <location evidence="2 16">Cytoplasm</location>
    </subcellularLocation>
</comment>
<dbReference type="Proteomes" id="UP000249447">
    <property type="component" value="Chromosome"/>
</dbReference>
<evidence type="ECO:0000256" key="4">
    <source>
        <dbReference type="ARBA" id="ARBA00007955"/>
    </source>
</evidence>
<evidence type="ECO:0000256" key="6">
    <source>
        <dbReference type="ARBA" id="ARBA00020998"/>
    </source>
</evidence>
<organism evidence="19 20">
    <name type="scientific">Marilutibacter maris</name>
    <dbReference type="NCBI Taxonomy" id="1605891"/>
    <lineage>
        <taxon>Bacteria</taxon>
        <taxon>Pseudomonadati</taxon>
        <taxon>Pseudomonadota</taxon>
        <taxon>Gammaproteobacteria</taxon>
        <taxon>Lysobacterales</taxon>
        <taxon>Lysobacteraceae</taxon>
        <taxon>Marilutibacter</taxon>
    </lineage>
</organism>
<keyword evidence="8 16" id="KW-0028">Amino-acid biosynthesis</keyword>
<name>A0A2U9T510_9GAMM</name>
<comment type="function">
    <text evidence="15 16">Catalyzes the condensation of ATP and 5-phosphoribose 1-diphosphate to form N'-(5'-phosphoribosyl)-ATP (PR-ATP). Has a crucial role in the pathway because the rate of histidine biosynthesis seems to be controlled primarily by regulation of HisG enzymatic activity.</text>
</comment>
<dbReference type="HAMAP" id="MF_00079">
    <property type="entry name" value="HisG_Long"/>
    <property type="match status" value="1"/>
</dbReference>
<dbReference type="GO" id="GO:0005737">
    <property type="term" value="C:cytoplasm"/>
    <property type="evidence" value="ECO:0007669"/>
    <property type="project" value="UniProtKB-SubCell"/>
</dbReference>
<comment type="cofactor">
    <cofactor evidence="16">
        <name>Mg(2+)</name>
        <dbReference type="ChEBI" id="CHEBI:18420"/>
    </cofactor>
</comment>
<evidence type="ECO:0000256" key="2">
    <source>
        <dbReference type="ARBA" id="ARBA00004496"/>
    </source>
</evidence>
<evidence type="ECO:0000256" key="11">
    <source>
        <dbReference type="ARBA" id="ARBA00022723"/>
    </source>
</evidence>
<dbReference type="SUPFAM" id="SSF53850">
    <property type="entry name" value="Periplasmic binding protein-like II"/>
    <property type="match status" value="1"/>
</dbReference>
<evidence type="ECO:0000256" key="5">
    <source>
        <dbReference type="ARBA" id="ARBA00011946"/>
    </source>
</evidence>
<dbReference type="EMBL" id="CP029843">
    <property type="protein sequence ID" value="AWV07603.1"/>
    <property type="molecule type" value="Genomic_DNA"/>
</dbReference>
<dbReference type="Gene3D" id="3.30.70.120">
    <property type="match status" value="1"/>
</dbReference>
<evidence type="ECO:0000313" key="19">
    <source>
        <dbReference type="EMBL" id="AWV07603.1"/>
    </source>
</evidence>
<reference evidence="19 20" key="1">
    <citation type="submission" date="2018-05" db="EMBL/GenBank/DDBJ databases">
        <title>The complete genome of Lysobacter maris HZ9B, a marine bacterium antagonistic against terrestrial plant pathogens.</title>
        <authorList>
            <person name="Zhang X.-Q."/>
        </authorList>
    </citation>
    <scope>NUCLEOTIDE SEQUENCE [LARGE SCALE GENOMIC DNA]</scope>
    <source>
        <strain evidence="19 20">HZ9B</strain>
    </source>
</reference>
<dbReference type="GO" id="GO:0003879">
    <property type="term" value="F:ATP phosphoribosyltransferase activity"/>
    <property type="evidence" value="ECO:0007669"/>
    <property type="project" value="UniProtKB-UniRule"/>
</dbReference>
<dbReference type="InterPro" id="IPR015867">
    <property type="entry name" value="N-reg_PII/ATP_PRibTrfase_C"/>
</dbReference>
<dbReference type="UniPathway" id="UPA00031">
    <property type="reaction ID" value="UER00006"/>
</dbReference>
<dbReference type="GO" id="GO:0000105">
    <property type="term" value="P:L-histidine biosynthetic process"/>
    <property type="evidence" value="ECO:0007669"/>
    <property type="project" value="UniProtKB-UniRule"/>
</dbReference>
<comment type="similarity">
    <text evidence="4 16">Belongs to the ATP phosphoribosyltransferase family. Long subfamily.</text>
</comment>
<dbReference type="InterPro" id="IPR001348">
    <property type="entry name" value="ATP_PRibTrfase_HisG"/>
</dbReference>
<keyword evidence="10 16" id="KW-0808">Transferase</keyword>
<comment type="activity regulation">
    <text evidence="16">Feedback inhibited by histidine.</text>
</comment>
<sequence length="311" mass="33402">MSMNPKSGNGARDRLRIAIQKSGRLAEPARALLNACGLSWRESRDRLFCYGESLPVDLLLVRDDDIPGLIRDGVCDLGVVGRNVLLEQDIALRSEGGTTAFREWRALGFGGCRLALAVPEGWAWQSPAQLGSTRIATSYPAILRQWLDGQGIAAEVVELSGSVEIAPRLGQADAICDLVSSGATLAANQLKPVMTLLESEAVLAGPAAENFGQLWDDARGELAELLLRRLDGVLRMRHSKLLMFQASREAIPSLLPLLPDAEAPTVMQVDGGDALALQALCHGAVTWQRLEELKRAGARGLLVLPVEGMLA</sequence>
<evidence type="ECO:0000256" key="8">
    <source>
        <dbReference type="ARBA" id="ARBA00022605"/>
    </source>
</evidence>
<evidence type="ECO:0000256" key="12">
    <source>
        <dbReference type="ARBA" id="ARBA00022741"/>
    </source>
</evidence>
<comment type="catalytic activity">
    <reaction evidence="1 16">
        <text>1-(5-phospho-beta-D-ribosyl)-ATP + diphosphate = 5-phospho-alpha-D-ribose 1-diphosphate + ATP</text>
        <dbReference type="Rhea" id="RHEA:18473"/>
        <dbReference type="ChEBI" id="CHEBI:30616"/>
        <dbReference type="ChEBI" id="CHEBI:33019"/>
        <dbReference type="ChEBI" id="CHEBI:58017"/>
        <dbReference type="ChEBI" id="CHEBI:73183"/>
        <dbReference type="EC" id="2.4.2.17"/>
    </reaction>
</comment>
<keyword evidence="9 16" id="KW-0328">Glycosyltransferase</keyword>
<dbReference type="GO" id="GO:0005524">
    <property type="term" value="F:ATP binding"/>
    <property type="evidence" value="ECO:0007669"/>
    <property type="project" value="UniProtKB-KW"/>
</dbReference>
<evidence type="ECO:0000256" key="7">
    <source>
        <dbReference type="ARBA" id="ARBA00022490"/>
    </source>
</evidence>
<dbReference type="InterPro" id="IPR018198">
    <property type="entry name" value="ATP_PRibTrfase_CS"/>
</dbReference>
<dbReference type="InterPro" id="IPR020621">
    <property type="entry name" value="ATP-PRT_HisG_long"/>
</dbReference>
<feature type="domain" description="ATP phosphoribosyltransferase catalytic" evidence="17">
    <location>
        <begin position="62"/>
        <end position="205"/>
    </location>
</feature>
<dbReference type="Pfam" id="PF01634">
    <property type="entry name" value="HisG"/>
    <property type="match status" value="1"/>
</dbReference>
<evidence type="ECO:0000259" key="17">
    <source>
        <dbReference type="Pfam" id="PF01634"/>
    </source>
</evidence>
<dbReference type="InterPro" id="IPR013115">
    <property type="entry name" value="HisG_C"/>
</dbReference>
<dbReference type="KEGG" id="lmb:C9I47_1914"/>
<dbReference type="PROSITE" id="PS01316">
    <property type="entry name" value="ATP_P_PHORIBOSYLTR"/>
    <property type="match status" value="1"/>
</dbReference>
<keyword evidence="14 16" id="KW-0368">Histidine biosynthesis</keyword>
<evidence type="ECO:0000256" key="16">
    <source>
        <dbReference type="HAMAP-Rule" id="MF_00079"/>
    </source>
</evidence>
<dbReference type="NCBIfam" id="TIGR00070">
    <property type="entry name" value="hisG"/>
    <property type="match status" value="1"/>
</dbReference>
<evidence type="ECO:0000256" key="1">
    <source>
        <dbReference type="ARBA" id="ARBA00000915"/>
    </source>
</evidence>
<keyword evidence="12 16" id="KW-0547">Nucleotide-binding</keyword>
<protein>
    <recommendedName>
        <fullName evidence="6 16">ATP phosphoribosyltransferase</fullName>
        <shortName evidence="16">ATP-PRT</shortName>
        <shortName evidence="16">ATP-PRTase</shortName>
        <ecNumber evidence="5 16">2.4.2.17</ecNumber>
    </recommendedName>
</protein>
<dbReference type="AlphaFoldDB" id="A0A2U9T510"/>
<proteinExistence type="inferred from homology"/>
<dbReference type="EC" id="2.4.2.17" evidence="5 16"/>
<accession>A0A2U9T510</accession>
<dbReference type="InterPro" id="IPR013820">
    <property type="entry name" value="ATP_PRibTrfase_cat"/>
</dbReference>
<dbReference type="FunFam" id="3.40.190.10:FF:000008">
    <property type="entry name" value="ATP phosphoribosyltransferase"/>
    <property type="match status" value="1"/>
</dbReference>
<dbReference type="InterPro" id="IPR011322">
    <property type="entry name" value="N-reg_PII-like_a/b"/>
</dbReference>
<keyword evidence="16" id="KW-0460">Magnesium</keyword>
<evidence type="ECO:0000256" key="3">
    <source>
        <dbReference type="ARBA" id="ARBA00004667"/>
    </source>
</evidence>
<dbReference type="NCBIfam" id="TIGR03455">
    <property type="entry name" value="HisG_C-term"/>
    <property type="match status" value="1"/>
</dbReference>
<dbReference type="GO" id="GO:0000287">
    <property type="term" value="F:magnesium ion binding"/>
    <property type="evidence" value="ECO:0007669"/>
    <property type="project" value="UniProtKB-UniRule"/>
</dbReference>
<dbReference type="SUPFAM" id="SSF54913">
    <property type="entry name" value="GlnB-like"/>
    <property type="match status" value="1"/>
</dbReference>
<keyword evidence="7 16" id="KW-0963">Cytoplasm</keyword>
<keyword evidence="11 16" id="KW-0479">Metal-binding</keyword>
<evidence type="ECO:0000256" key="10">
    <source>
        <dbReference type="ARBA" id="ARBA00022679"/>
    </source>
</evidence>
<feature type="domain" description="Histidine biosynthesis HisG C-terminal" evidence="18">
    <location>
        <begin position="238"/>
        <end position="307"/>
    </location>
</feature>
<dbReference type="PANTHER" id="PTHR21403:SF8">
    <property type="entry name" value="ATP PHOSPHORIBOSYLTRANSFERASE"/>
    <property type="match status" value="1"/>
</dbReference>
<dbReference type="Gene3D" id="3.40.190.10">
    <property type="entry name" value="Periplasmic binding protein-like II"/>
    <property type="match status" value="2"/>
</dbReference>
<dbReference type="PANTHER" id="PTHR21403">
    <property type="entry name" value="ATP PHOSPHORIBOSYLTRANSFERASE ATP-PRTASE"/>
    <property type="match status" value="1"/>
</dbReference>
<dbReference type="Pfam" id="PF08029">
    <property type="entry name" value="HisG_C"/>
    <property type="match status" value="1"/>
</dbReference>
<keyword evidence="13 16" id="KW-0067">ATP-binding</keyword>
<evidence type="ECO:0000256" key="13">
    <source>
        <dbReference type="ARBA" id="ARBA00022840"/>
    </source>
</evidence>
<evidence type="ECO:0000256" key="9">
    <source>
        <dbReference type="ARBA" id="ARBA00022676"/>
    </source>
</evidence>
<evidence type="ECO:0000259" key="18">
    <source>
        <dbReference type="Pfam" id="PF08029"/>
    </source>
</evidence>
<evidence type="ECO:0000256" key="15">
    <source>
        <dbReference type="ARBA" id="ARBA00024861"/>
    </source>
</evidence>
<evidence type="ECO:0000256" key="14">
    <source>
        <dbReference type="ARBA" id="ARBA00023102"/>
    </source>
</evidence>
<comment type="pathway">
    <text evidence="3 16">Amino-acid biosynthesis; L-histidine biosynthesis; L-histidine from 5-phospho-alpha-D-ribose 1-diphosphate: step 1/9.</text>
</comment>
<gene>
    <name evidence="16" type="primary">hisG</name>
    <name evidence="19" type="ORF">C9I47_1914</name>
</gene>